<dbReference type="InterPro" id="IPR037197">
    <property type="entry name" value="WWE_dom_sf"/>
</dbReference>
<comment type="subcellular location">
    <subcellularLocation>
        <location evidence="1">Nucleus</location>
    </subcellularLocation>
</comment>
<dbReference type="Pfam" id="PF23222">
    <property type="entry name" value="RRM_PARP14_1"/>
    <property type="match status" value="1"/>
</dbReference>
<dbReference type="SUPFAM" id="SSF52949">
    <property type="entry name" value="Macro domain-like"/>
    <property type="match status" value="1"/>
</dbReference>
<dbReference type="Gene3D" id="3.40.220.10">
    <property type="entry name" value="Leucine Aminopeptidase, subunit E, domain 1"/>
    <property type="match status" value="1"/>
</dbReference>
<keyword evidence="10" id="KW-1185">Reference proteome</keyword>
<evidence type="ECO:0000256" key="4">
    <source>
        <dbReference type="ARBA" id="ARBA00023027"/>
    </source>
</evidence>
<dbReference type="OrthoDB" id="6133115at2759"/>
<evidence type="ECO:0000256" key="2">
    <source>
        <dbReference type="ARBA" id="ARBA00022676"/>
    </source>
</evidence>
<dbReference type="Gene3D" id="3.30.720.50">
    <property type="match status" value="1"/>
</dbReference>
<evidence type="ECO:0000259" key="9">
    <source>
        <dbReference type="PROSITE" id="PS51059"/>
    </source>
</evidence>
<organism evidence="10 11">
    <name type="scientific">Microcaecilia unicolor</name>
    <dbReference type="NCBI Taxonomy" id="1415580"/>
    <lineage>
        <taxon>Eukaryota</taxon>
        <taxon>Metazoa</taxon>
        <taxon>Chordata</taxon>
        <taxon>Craniata</taxon>
        <taxon>Vertebrata</taxon>
        <taxon>Euteleostomi</taxon>
        <taxon>Amphibia</taxon>
        <taxon>Gymnophiona</taxon>
        <taxon>Siphonopidae</taxon>
        <taxon>Microcaecilia</taxon>
    </lineage>
</organism>
<dbReference type="InterPro" id="IPR004170">
    <property type="entry name" value="WWE_dom"/>
</dbReference>
<evidence type="ECO:0000256" key="1">
    <source>
        <dbReference type="ARBA" id="ARBA00004123"/>
    </source>
</evidence>
<dbReference type="GO" id="GO:0010629">
    <property type="term" value="P:negative regulation of gene expression"/>
    <property type="evidence" value="ECO:0007669"/>
    <property type="project" value="TreeGrafter"/>
</dbReference>
<accession>A0A6P7WME4</accession>
<dbReference type="InterPro" id="IPR052056">
    <property type="entry name" value="Mono-ARTD/PARP"/>
</dbReference>
<evidence type="ECO:0000256" key="5">
    <source>
        <dbReference type="ARBA" id="ARBA00023242"/>
    </source>
</evidence>
<dbReference type="GO" id="GO:0005634">
    <property type="term" value="C:nucleus"/>
    <property type="evidence" value="ECO:0007669"/>
    <property type="project" value="UniProtKB-SubCell"/>
</dbReference>
<evidence type="ECO:0000313" key="10">
    <source>
        <dbReference type="Proteomes" id="UP000515156"/>
    </source>
</evidence>
<keyword evidence="2 7" id="KW-0328">Glycosyltransferase</keyword>
<dbReference type="InterPro" id="IPR057051">
    <property type="entry name" value="PARP14_RPM_1"/>
</dbReference>
<dbReference type="SUPFAM" id="SSF117839">
    <property type="entry name" value="WWE domain"/>
    <property type="match status" value="1"/>
</dbReference>
<dbReference type="PANTHER" id="PTHR14453">
    <property type="entry name" value="PARP/ZINC FINGER CCCH TYPE DOMAIN CONTAINING PROTEIN"/>
    <property type="match status" value="1"/>
</dbReference>
<dbReference type="Proteomes" id="UP000515156">
    <property type="component" value="Chromosome 14"/>
</dbReference>
<name>A0A6P7WME4_9AMPH</name>
<dbReference type="Gene3D" id="3.90.228.10">
    <property type="match status" value="1"/>
</dbReference>
<dbReference type="FunCoup" id="A0A6P7WME4">
    <property type="interactions" value="723"/>
</dbReference>
<dbReference type="InterPro" id="IPR012677">
    <property type="entry name" value="Nucleotide-bd_a/b_plait_sf"/>
</dbReference>
<dbReference type="GeneID" id="115456970"/>
<dbReference type="EC" id="2.4.2.-" evidence="7"/>
<dbReference type="CDD" id="cd01439">
    <property type="entry name" value="TCCD_inducible_PARP_like"/>
    <property type="match status" value="1"/>
</dbReference>
<comment type="similarity">
    <text evidence="6">Belongs to the ARTD/PARP family.</text>
</comment>
<dbReference type="Gene3D" id="3.30.70.330">
    <property type="match status" value="1"/>
</dbReference>
<evidence type="ECO:0000256" key="8">
    <source>
        <dbReference type="SAM" id="MobiDB-lite"/>
    </source>
</evidence>
<keyword evidence="5" id="KW-0539">Nucleus</keyword>
<dbReference type="GO" id="GO:0003950">
    <property type="term" value="F:NAD+ poly-ADP-ribosyltransferase activity"/>
    <property type="evidence" value="ECO:0007669"/>
    <property type="project" value="UniProtKB-UniRule"/>
</dbReference>
<gene>
    <name evidence="11" type="primary">LOC115456970</name>
</gene>
<proteinExistence type="inferred from homology"/>
<keyword evidence="4 7" id="KW-0520">NAD</keyword>
<protein>
    <recommendedName>
        <fullName evidence="7">Poly [ADP-ribose] polymerase</fullName>
        <shortName evidence="7">PARP</shortName>
        <ecNumber evidence="7">2.4.2.-</ecNumber>
    </recommendedName>
</protein>
<dbReference type="PANTHER" id="PTHR14453:SF67">
    <property type="entry name" value="POLY [ADP-RIBOSE] POLYMERASE"/>
    <property type="match status" value="1"/>
</dbReference>
<dbReference type="InterPro" id="IPR043472">
    <property type="entry name" value="Macro_dom-like"/>
</dbReference>
<dbReference type="PROSITE" id="PS51059">
    <property type="entry name" value="PARP_CATALYTIC"/>
    <property type="match status" value="1"/>
</dbReference>
<dbReference type="Pfam" id="PF00644">
    <property type="entry name" value="PARP"/>
    <property type="match status" value="1"/>
</dbReference>
<feature type="domain" description="PARP catalytic" evidence="9">
    <location>
        <begin position="887"/>
        <end position="1080"/>
    </location>
</feature>
<evidence type="ECO:0000313" key="11">
    <source>
        <dbReference type="RefSeq" id="XP_030042241.1"/>
    </source>
</evidence>
<dbReference type="Pfam" id="PF02825">
    <property type="entry name" value="WWE"/>
    <property type="match status" value="1"/>
</dbReference>
<dbReference type="GO" id="GO:0005737">
    <property type="term" value="C:cytoplasm"/>
    <property type="evidence" value="ECO:0007669"/>
    <property type="project" value="TreeGrafter"/>
</dbReference>
<evidence type="ECO:0000256" key="7">
    <source>
        <dbReference type="RuleBase" id="RU362114"/>
    </source>
</evidence>
<dbReference type="SUPFAM" id="SSF56399">
    <property type="entry name" value="ADP-ribosylation"/>
    <property type="match status" value="1"/>
</dbReference>
<dbReference type="AlphaFoldDB" id="A0A6P7WME4"/>
<dbReference type="KEGG" id="muo:115456970"/>
<sequence>MEERGQGYSIHVRILGNPQRDITRSLSRFFTNRRKSGGGENQVIRLSSTLYKICFKEKEDQERVLSKEHHEIKLSSTQETIAVQVTHLECNEPTPGDTSVASSCDKSDFTAAPVSDEAEEVSESPHTQDSLPPVRSKSLVPNPRAFTLIEKRLQEELKHTCPGMTWSVDSCHAYLTFEGTSADVLQAKIVLKQLLGMVVERPVELPGYELAFLLTLGKMNILEKKLHEVELEVVLQNDKTSATLLGLDTESVKLASDVLGDLLDHKCLEGVKDWELLNESGGGHTLINSLLQRLNHPFKHVDIRVSPVGTLVNILVVGCTESVKTVVEELKNFLGRVDEPVDPTPTSIVSVCNQEEERLHLPSLSLAEFFDLFLILVGLKDFLKGKVTWSQTSPPSCVIVLRGLKQDIKQARQEVTRKLQDLSSKELVLDKPGMLQYFSSKGKDFLALLLKTHKCLVLLQESKPDFRDTIEEFWFPEFQQTPAAPEGLKFHYFQQLGRMARVHVKNVVIESKLGEVEAEETDAILNLLSSGYDITDTPLFHAAGDSVQKEFRNKESRLGCTYTGAGRLRCKIIIHVRLNWKLDQQNTLKNILVECDSKREYRSVCLFLTDTGNVPPLEAAGILVNALAMTAAQLMHLTLIKIVTSEERLSDALQSKLKSCSGQLVPQEPRKASFLQAFFGFSASDSSNKSSQATKDSWQPLRTKFSSKPAMLQLFTEKQETLEKVTQTINAHISSLYSQCVIRDPALEHLTVSHLEEIYLKLLSTGVVVSKAKDCLKLEGTDPAVEEVKTLVEQVLQELKTMNSEEDKWLLDGVHWQYEEQQRMKDFSTLDSCQLERAYRLGQTEVSLKWEGARKMMVNFPAMQGQVPEDNKCFRVHRKEKLTEKGIPAFWQEMASSRGAKMIQLSHDSLEYQCVEKRFNLSAARYQIQSIERIQCGPLYQAYSLRKKQMEEKNGQEKGNERILYHGTSSETSLLICEHGFNRSLNQRSMFGHGVYFAVNAEYSATYSKPNTDGFYTLIQARVLTGTYTLGRPNLRAVPSRSTSLNHDLFDSVVDKMESPSVFVIFHDSQAYPEYRITFK</sequence>
<dbReference type="InterPro" id="IPR012317">
    <property type="entry name" value="Poly(ADP-ribose)pol_cat_dom"/>
</dbReference>
<evidence type="ECO:0000256" key="3">
    <source>
        <dbReference type="ARBA" id="ARBA00022679"/>
    </source>
</evidence>
<reference evidence="11" key="1">
    <citation type="submission" date="2025-08" db="UniProtKB">
        <authorList>
            <consortium name="RefSeq"/>
        </authorList>
    </citation>
    <scope>IDENTIFICATION</scope>
</reference>
<keyword evidence="3 7" id="KW-0808">Transferase</keyword>
<dbReference type="RefSeq" id="XP_030042241.1">
    <property type="nucleotide sequence ID" value="XM_030186381.1"/>
</dbReference>
<feature type="region of interest" description="Disordered" evidence="8">
    <location>
        <begin position="112"/>
        <end position="138"/>
    </location>
</feature>
<dbReference type="InParanoid" id="A0A6P7WME4"/>
<evidence type="ECO:0000256" key="6">
    <source>
        <dbReference type="ARBA" id="ARBA00024347"/>
    </source>
</evidence>
<dbReference type="GO" id="GO:0003714">
    <property type="term" value="F:transcription corepressor activity"/>
    <property type="evidence" value="ECO:0007669"/>
    <property type="project" value="TreeGrafter"/>
</dbReference>